<organism evidence="1 2">
    <name type="scientific">Araneus ventricosus</name>
    <name type="common">Orbweaver spider</name>
    <name type="synonym">Epeira ventricosa</name>
    <dbReference type="NCBI Taxonomy" id="182803"/>
    <lineage>
        <taxon>Eukaryota</taxon>
        <taxon>Metazoa</taxon>
        <taxon>Ecdysozoa</taxon>
        <taxon>Arthropoda</taxon>
        <taxon>Chelicerata</taxon>
        <taxon>Arachnida</taxon>
        <taxon>Araneae</taxon>
        <taxon>Araneomorphae</taxon>
        <taxon>Entelegynae</taxon>
        <taxon>Araneoidea</taxon>
        <taxon>Araneidae</taxon>
        <taxon>Araneus</taxon>
    </lineage>
</organism>
<sequence length="65" mass="7227">GDDGDEINIPHKNRFLSKRCHATQCRTILGKEVLPIRFYIPSSPEKGWVGFYGAKAIFGHAAPNT</sequence>
<protein>
    <submittedName>
        <fullName evidence="1">Uncharacterized protein</fullName>
    </submittedName>
</protein>
<name>A0A4Y2I4E1_ARAVE</name>
<reference evidence="1 2" key="1">
    <citation type="journal article" date="2019" name="Sci. Rep.">
        <title>Orb-weaving spider Araneus ventricosus genome elucidates the spidroin gene catalogue.</title>
        <authorList>
            <person name="Kono N."/>
            <person name="Nakamura H."/>
            <person name="Ohtoshi R."/>
            <person name="Moran D.A.P."/>
            <person name="Shinohara A."/>
            <person name="Yoshida Y."/>
            <person name="Fujiwara M."/>
            <person name="Mori M."/>
            <person name="Tomita M."/>
            <person name="Arakawa K."/>
        </authorList>
    </citation>
    <scope>NUCLEOTIDE SEQUENCE [LARGE SCALE GENOMIC DNA]</scope>
</reference>
<feature type="non-terminal residue" evidence="1">
    <location>
        <position position="1"/>
    </location>
</feature>
<evidence type="ECO:0000313" key="2">
    <source>
        <dbReference type="Proteomes" id="UP000499080"/>
    </source>
</evidence>
<dbReference type="AlphaFoldDB" id="A0A4Y2I4E1"/>
<comment type="caution">
    <text evidence="1">The sequence shown here is derived from an EMBL/GenBank/DDBJ whole genome shotgun (WGS) entry which is preliminary data.</text>
</comment>
<dbReference type="Proteomes" id="UP000499080">
    <property type="component" value="Unassembled WGS sequence"/>
</dbReference>
<proteinExistence type="predicted"/>
<keyword evidence="2" id="KW-1185">Reference proteome</keyword>
<gene>
    <name evidence="1" type="ORF">AVEN_114478-2_1</name>
</gene>
<accession>A0A4Y2I4E1</accession>
<evidence type="ECO:0000313" key="1">
    <source>
        <dbReference type="EMBL" id="GBM72424.1"/>
    </source>
</evidence>
<dbReference type="EMBL" id="BGPR01002375">
    <property type="protein sequence ID" value="GBM72424.1"/>
    <property type="molecule type" value="Genomic_DNA"/>
</dbReference>